<feature type="region of interest" description="Disordered" evidence="1">
    <location>
        <begin position="1"/>
        <end position="33"/>
    </location>
</feature>
<dbReference type="PANTHER" id="PTHR34046:SF7">
    <property type="entry name" value="DUF740 FAMILY PROTEIN"/>
    <property type="match status" value="1"/>
</dbReference>
<evidence type="ECO:0000313" key="2">
    <source>
        <dbReference type="EMBL" id="KAF3975980.1"/>
    </source>
</evidence>
<evidence type="ECO:0000313" key="3">
    <source>
        <dbReference type="Proteomes" id="UP000737018"/>
    </source>
</evidence>
<dbReference type="OrthoDB" id="688136at2759"/>
<accession>A0A8J4S0R0</accession>
<dbReference type="InterPro" id="IPR008004">
    <property type="entry name" value="OCTOPUS-like"/>
</dbReference>
<reference evidence="2" key="1">
    <citation type="submission" date="2020-03" db="EMBL/GenBank/DDBJ databases">
        <title>Castanea mollissima Vanexum genome sequencing.</title>
        <authorList>
            <person name="Staton M."/>
        </authorList>
    </citation>
    <scope>NUCLEOTIDE SEQUENCE</scope>
    <source>
        <tissue evidence="2">Leaf</tissue>
    </source>
</reference>
<protein>
    <submittedName>
        <fullName evidence="2">Uncharacterized protein</fullName>
    </submittedName>
</protein>
<dbReference type="Proteomes" id="UP000737018">
    <property type="component" value="Unassembled WGS sequence"/>
</dbReference>
<evidence type="ECO:0000256" key="1">
    <source>
        <dbReference type="SAM" id="MobiDB-lite"/>
    </source>
</evidence>
<proteinExistence type="predicted"/>
<dbReference type="AlphaFoldDB" id="A0A8J4S0R0"/>
<comment type="caution">
    <text evidence="2">The sequence shown here is derived from an EMBL/GenBank/DDBJ whole genome shotgun (WGS) entry which is preliminary data.</text>
</comment>
<dbReference type="PANTHER" id="PTHR34046">
    <property type="entry name" value="OS06G0218800 PROTEIN"/>
    <property type="match status" value="1"/>
</dbReference>
<dbReference type="Pfam" id="PF05340">
    <property type="entry name" value="DUF740"/>
    <property type="match status" value="1"/>
</dbReference>
<feature type="region of interest" description="Disordered" evidence="1">
    <location>
        <begin position="52"/>
        <end position="89"/>
    </location>
</feature>
<gene>
    <name evidence="2" type="ORF">CMV_000809</name>
</gene>
<keyword evidence="3" id="KW-1185">Reference proteome</keyword>
<dbReference type="EMBL" id="JRKL02000046">
    <property type="protein sequence ID" value="KAF3975980.1"/>
    <property type="molecule type" value="Genomic_DNA"/>
</dbReference>
<name>A0A8J4S0R0_9ROSI</name>
<feature type="compositionally biased region" description="Basic and acidic residues" evidence="1">
    <location>
        <begin position="1"/>
        <end position="25"/>
    </location>
</feature>
<organism evidence="2 3">
    <name type="scientific">Castanea mollissima</name>
    <name type="common">Chinese chestnut</name>
    <dbReference type="NCBI Taxonomy" id="60419"/>
    <lineage>
        <taxon>Eukaryota</taxon>
        <taxon>Viridiplantae</taxon>
        <taxon>Streptophyta</taxon>
        <taxon>Embryophyta</taxon>
        <taxon>Tracheophyta</taxon>
        <taxon>Spermatophyta</taxon>
        <taxon>Magnoliopsida</taxon>
        <taxon>eudicotyledons</taxon>
        <taxon>Gunneridae</taxon>
        <taxon>Pentapetalae</taxon>
        <taxon>rosids</taxon>
        <taxon>fabids</taxon>
        <taxon>Fagales</taxon>
        <taxon>Fagaceae</taxon>
        <taxon>Castanea</taxon>
    </lineage>
</organism>
<sequence length="157" mass="17086">MIKDSDMASLWKSKEVMSRPKPNDKCKKHPKHNQAPGVCALCLGERLSQLSTGSSCRTSTTTGSSCCSSSLSSVSSYYSSSSASSCSSPAMLRSSTSISFLFSGKYVLTKSRSLAIVPRMKSRVDNDNDKKKKGGFWSNLLRPRTKRKEKTLIDSGP</sequence>
<feature type="region of interest" description="Disordered" evidence="1">
    <location>
        <begin position="119"/>
        <end position="140"/>
    </location>
</feature>